<organism evidence="1 2">
    <name type="scientific">Rangifer tarandus platyrhynchus</name>
    <name type="common">Svalbard reindeer</name>
    <dbReference type="NCBI Taxonomy" id="3082113"/>
    <lineage>
        <taxon>Eukaryota</taxon>
        <taxon>Metazoa</taxon>
        <taxon>Chordata</taxon>
        <taxon>Craniata</taxon>
        <taxon>Vertebrata</taxon>
        <taxon>Euteleostomi</taxon>
        <taxon>Mammalia</taxon>
        <taxon>Eutheria</taxon>
        <taxon>Laurasiatheria</taxon>
        <taxon>Artiodactyla</taxon>
        <taxon>Ruminantia</taxon>
        <taxon>Pecora</taxon>
        <taxon>Cervidae</taxon>
        <taxon>Odocoileinae</taxon>
        <taxon>Rangifer</taxon>
    </lineage>
</organism>
<evidence type="ECO:0000313" key="2">
    <source>
        <dbReference type="Proteomes" id="UP001176941"/>
    </source>
</evidence>
<proteinExistence type="predicted"/>
<reference evidence="1" key="1">
    <citation type="submission" date="2023-04" db="EMBL/GenBank/DDBJ databases">
        <authorList>
            <consortium name="ELIXIR-Norway"/>
        </authorList>
    </citation>
    <scope>NUCLEOTIDE SEQUENCE [LARGE SCALE GENOMIC DNA]</scope>
</reference>
<evidence type="ECO:0000313" key="1">
    <source>
        <dbReference type="EMBL" id="CAI9168430.1"/>
    </source>
</evidence>
<accession>A0ABN8Z3N0</accession>
<keyword evidence="2" id="KW-1185">Reference proteome</keyword>
<name>A0ABN8Z3N0_RANTA</name>
<dbReference type="Proteomes" id="UP001176941">
    <property type="component" value="Chromosome 28"/>
</dbReference>
<protein>
    <submittedName>
        <fullName evidence="1">Uncharacterized protein</fullName>
    </submittedName>
</protein>
<sequence>MWGSLTSQVLLPSQQGHLNQCIYSQHPFFPLHLGSFFHHLSFFSHGTGHCREGLPNILQNRTVQQNYDVNYICNLKCSLSQILKGKKKRVTFHLMIHLTQPPHI</sequence>
<dbReference type="EMBL" id="OX459964">
    <property type="protein sequence ID" value="CAI9168430.1"/>
    <property type="molecule type" value="Genomic_DNA"/>
</dbReference>
<gene>
    <name evidence="1" type="ORF">MRATA1EN1_LOCUS17392</name>
</gene>